<name>A0A1H0EKG3_9HYPH</name>
<proteinExistence type="predicted"/>
<feature type="compositionally biased region" description="Basic and acidic residues" evidence="1">
    <location>
        <begin position="119"/>
        <end position="136"/>
    </location>
</feature>
<gene>
    <name evidence="2" type="ORF">SAMN05192530_10282</name>
</gene>
<sequence>MSDLRDTRVPLDEEIVSDPALHDRTVLAYDSEVGDDDDPPGIAQPLTQAEIDDVLNDPAMTIEEKQATLQRYADQIGTRDDIDRGGDFHPLETQIAEALAMLAEGGHAYGDAESVGMDPDSRSDARSPDEIERDAL</sequence>
<protein>
    <submittedName>
        <fullName evidence="2">Uncharacterized protein</fullName>
    </submittedName>
</protein>
<evidence type="ECO:0000256" key="1">
    <source>
        <dbReference type="SAM" id="MobiDB-lite"/>
    </source>
</evidence>
<accession>A0A1H0EKG3</accession>
<evidence type="ECO:0000313" key="2">
    <source>
        <dbReference type="EMBL" id="SDN82851.1"/>
    </source>
</evidence>
<feature type="region of interest" description="Disordered" evidence="1">
    <location>
        <begin position="109"/>
        <end position="136"/>
    </location>
</feature>
<dbReference type="Proteomes" id="UP000198793">
    <property type="component" value="Unassembled WGS sequence"/>
</dbReference>
<evidence type="ECO:0000313" key="3">
    <source>
        <dbReference type="Proteomes" id="UP000198793"/>
    </source>
</evidence>
<dbReference type="EMBL" id="FNIT01000002">
    <property type="protein sequence ID" value="SDN82851.1"/>
    <property type="molecule type" value="Genomic_DNA"/>
</dbReference>
<organism evidence="2 3">
    <name type="scientific">Aureimonas jatrophae</name>
    <dbReference type="NCBI Taxonomy" id="1166073"/>
    <lineage>
        <taxon>Bacteria</taxon>
        <taxon>Pseudomonadati</taxon>
        <taxon>Pseudomonadota</taxon>
        <taxon>Alphaproteobacteria</taxon>
        <taxon>Hyphomicrobiales</taxon>
        <taxon>Aurantimonadaceae</taxon>
        <taxon>Aureimonas</taxon>
    </lineage>
</organism>
<reference evidence="2 3" key="1">
    <citation type="submission" date="2016-10" db="EMBL/GenBank/DDBJ databases">
        <authorList>
            <person name="de Groot N.N."/>
        </authorList>
    </citation>
    <scope>NUCLEOTIDE SEQUENCE [LARGE SCALE GENOMIC DNA]</scope>
    <source>
        <strain evidence="3">L7-484,KACC 16230,DSM 25025</strain>
    </source>
</reference>
<keyword evidence="3" id="KW-1185">Reference proteome</keyword>
<dbReference type="RefSeq" id="WP_244519479.1">
    <property type="nucleotide sequence ID" value="NZ_FNIT01000002.1"/>
</dbReference>
<dbReference type="AlphaFoldDB" id="A0A1H0EKG3"/>